<evidence type="ECO:0000256" key="3">
    <source>
        <dbReference type="ARBA" id="ARBA00008444"/>
    </source>
</evidence>
<dbReference type="GO" id="GO:0030150">
    <property type="term" value="P:protein import into mitochondrial matrix"/>
    <property type="evidence" value="ECO:0007669"/>
    <property type="project" value="TreeGrafter"/>
</dbReference>
<comment type="similarity">
    <text evidence="3">Belongs to the Tim17/Tim22/Tim23 family.</text>
</comment>
<evidence type="ECO:0000256" key="6">
    <source>
        <dbReference type="ARBA" id="ARBA00022792"/>
    </source>
</evidence>
<dbReference type="GO" id="GO:0005744">
    <property type="term" value="C:TIM23 mitochondrial import inner membrane translocase complex"/>
    <property type="evidence" value="ECO:0007669"/>
    <property type="project" value="TreeGrafter"/>
</dbReference>
<accession>A0A0D6L5U2</accession>
<evidence type="ECO:0000256" key="4">
    <source>
        <dbReference type="ARBA" id="ARBA00022448"/>
    </source>
</evidence>
<evidence type="ECO:0000256" key="10">
    <source>
        <dbReference type="ARBA" id="ARBA00023128"/>
    </source>
</evidence>
<evidence type="ECO:0000256" key="8">
    <source>
        <dbReference type="ARBA" id="ARBA00022989"/>
    </source>
</evidence>
<keyword evidence="4" id="KW-0813">Transport</keyword>
<keyword evidence="6" id="KW-0999">Mitochondrion inner membrane</keyword>
<proteinExistence type="inferred from homology"/>
<keyword evidence="10" id="KW-0496">Mitochondrion</keyword>
<evidence type="ECO:0008006" key="14">
    <source>
        <dbReference type="Google" id="ProtNLM"/>
    </source>
</evidence>
<gene>
    <name evidence="12" type="ORF">ANCCEY_14016</name>
</gene>
<dbReference type="PANTHER" id="PTHR10485:SF0">
    <property type="entry name" value="AT05822P-RELATED"/>
    <property type="match status" value="1"/>
</dbReference>
<dbReference type="Proteomes" id="UP000054495">
    <property type="component" value="Unassembled WGS sequence"/>
</dbReference>
<evidence type="ECO:0000313" key="13">
    <source>
        <dbReference type="Proteomes" id="UP000054495"/>
    </source>
</evidence>
<protein>
    <recommendedName>
        <fullName evidence="14">Mitochondrial import inner membrane translocase subunit TIM22</fullName>
    </recommendedName>
</protein>
<comment type="function">
    <text evidence="1">Essential component of the TIM23 complex, a complex that mediates the translocation of transit peptide-containing proteins across the mitochondrial inner membrane.</text>
</comment>
<evidence type="ECO:0000256" key="9">
    <source>
        <dbReference type="ARBA" id="ARBA00023010"/>
    </source>
</evidence>
<evidence type="ECO:0000256" key="1">
    <source>
        <dbReference type="ARBA" id="ARBA00002959"/>
    </source>
</evidence>
<keyword evidence="7" id="KW-0653">Protein transport</keyword>
<organism evidence="12 13">
    <name type="scientific">Ancylostoma ceylanicum</name>
    <dbReference type="NCBI Taxonomy" id="53326"/>
    <lineage>
        <taxon>Eukaryota</taxon>
        <taxon>Metazoa</taxon>
        <taxon>Ecdysozoa</taxon>
        <taxon>Nematoda</taxon>
        <taxon>Chromadorea</taxon>
        <taxon>Rhabditida</taxon>
        <taxon>Rhabditina</taxon>
        <taxon>Rhabditomorpha</taxon>
        <taxon>Strongyloidea</taxon>
        <taxon>Ancylostomatidae</taxon>
        <taxon>Ancylostomatinae</taxon>
        <taxon>Ancylostoma</taxon>
    </lineage>
</organism>
<comment type="subcellular location">
    <subcellularLocation>
        <location evidence="2">Mitochondrion inner membrane</location>
        <topology evidence="2">Multi-pass membrane protein</topology>
    </subcellularLocation>
</comment>
<keyword evidence="5" id="KW-0812">Transmembrane</keyword>
<dbReference type="PANTHER" id="PTHR10485">
    <property type="entry name" value="MITOCHONDRIAL IMPORT INNER MEMBRANE TRANSLOCASE SUBUNIT TIM-17"/>
    <property type="match status" value="1"/>
</dbReference>
<sequence>MLRFIALVDRSCRSCPRNGVAKFKNLGYQNQGKDSEFAAWCGMISTIDCCLVALRKKEDPFNSIASGGLTGALLAIRSGPKVMAGSAILG</sequence>
<dbReference type="EMBL" id="KE125867">
    <property type="protein sequence ID" value="EPB66890.1"/>
    <property type="molecule type" value="Genomic_DNA"/>
</dbReference>
<dbReference type="GO" id="GO:0008320">
    <property type="term" value="F:protein transmembrane transporter activity"/>
    <property type="evidence" value="ECO:0007669"/>
    <property type="project" value="TreeGrafter"/>
</dbReference>
<dbReference type="AlphaFoldDB" id="A0A0D6L5U2"/>
<reference evidence="12 13" key="1">
    <citation type="submission" date="2013-05" db="EMBL/GenBank/DDBJ databases">
        <title>Draft genome of the parasitic nematode Anyclostoma ceylanicum.</title>
        <authorList>
            <person name="Mitreva M."/>
        </authorList>
    </citation>
    <scope>NUCLEOTIDE SEQUENCE [LARGE SCALE GENOMIC DNA]</scope>
</reference>
<keyword evidence="11" id="KW-0472">Membrane</keyword>
<dbReference type="Pfam" id="PF02466">
    <property type="entry name" value="Tim17"/>
    <property type="match status" value="1"/>
</dbReference>
<keyword evidence="9" id="KW-0811">Translocation</keyword>
<evidence type="ECO:0000256" key="7">
    <source>
        <dbReference type="ARBA" id="ARBA00022927"/>
    </source>
</evidence>
<evidence type="ECO:0000313" key="12">
    <source>
        <dbReference type="EMBL" id="EPB66890.1"/>
    </source>
</evidence>
<name>A0A0D6L5U2_9BILA</name>
<keyword evidence="13" id="KW-1185">Reference proteome</keyword>
<evidence type="ECO:0000256" key="5">
    <source>
        <dbReference type="ARBA" id="ARBA00022692"/>
    </source>
</evidence>
<keyword evidence="8" id="KW-1133">Transmembrane helix</keyword>
<evidence type="ECO:0000256" key="11">
    <source>
        <dbReference type="ARBA" id="ARBA00023136"/>
    </source>
</evidence>
<evidence type="ECO:0000256" key="2">
    <source>
        <dbReference type="ARBA" id="ARBA00004448"/>
    </source>
</evidence>